<dbReference type="PROSITE" id="PS51372">
    <property type="entry name" value="PRD_2"/>
    <property type="match status" value="2"/>
</dbReference>
<dbReference type="GO" id="GO:0003677">
    <property type="term" value="F:DNA binding"/>
    <property type="evidence" value="ECO:0007669"/>
    <property type="project" value="UniProtKB-KW"/>
</dbReference>
<dbReference type="Pfam" id="PF00874">
    <property type="entry name" value="PRD"/>
    <property type="match status" value="2"/>
</dbReference>
<keyword evidence="5" id="KW-0804">Transcription</keyword>
<dbReference type="GO" id="GO:0008982">
    <property type="term" value="F:protein-N(PI)-phosphohistidine-sugar phosphotransferase activity"/>
    <property type="evidence" value="ECO:0007669"/>
    <property type="project" value="InterPro"/>
</dbReference>
<dbReference type="InterPro" id="IPR003501">
    <property type="entry name" value="PTS_EIIB_2/3"/>
</dbReference>
<dbReference type="InterPro" id="IPR036390">
    <property type="entry name" value="WH_DNA-bd_sf"/>
</dbReference>
<dbReference type="InterPro" id="IPR011608">
    <property type="entry name" value="PRD"/>
</dbReference>
<evidence type="ECO:0000313" key="10">
    <source>
        <dbReference type="Proteomes" id="UP000440004"/>
    </source>
</evidence>
<dbReference type="InterPro" id="IPR018356">
    <property type="entry name" value="Tscrpt_reg_HTH_DeoR_CS"/>
</dbReference>
<evidence type="ECO:0000256" key="3">
    <source>
        <dbReference type="ARBA" id="ARBA00023015"/>
    </source>
</evidence>
<dbReference type="EMBL" id="WHNX01000009">
    <property type="protein sequence ID" value="MPW25669.1"/>
    <property type="molecule type" value="Genomic_DNA"/>
</dbReference>
<evidence type="ECO:0000256" key="5">
    <source>
        <dbReference type="ARBA" id="ARBA00023163"/>
    </source>
</evidence>
<dbReference type="SUPFAM" id="SSF63520">
    <property type="entry name" value="PTS-regulatory domain, PRD"/>
    <property type="match status" value="2"/>
</dbReference>
<dbReference type="InterPro" id="IPR050661">
    <property type="entry name" value="BglG_antiterminators"/>
</dbReference>
<dbReference type="GO" id="GO:0003700">
    <property type="term" value="F:DNA-binding transcription factor activity"/>
    <property type="evidence" value="ECO:0007669"/>
    <property type="project" value="InterPro"/>
</dbReference>
<dbReference type="InterPro" id="IPR002178">
    <property type="entry name" value="PTS_EIIA_type-2_dom"/>
</dbReference>
<dbReference type="InterPro" id="IPR016152">
    <property type="entry name" value="PTrfase/Anion_transptr"/>
</dbReference>
<comment type="caution">
    <text evidence="9">The sequence shown here is derived from an EMBL/GenBank/DDBJ whole genome shotgun (WGS) entry which is preliminary data.</text>
</comment>
<evidence type="ECO:0000259" key="8">
    <source>
        <dbReference type="PROSITE" id="PS51372"/>
    </source>
</evidence>
<dbReference type="PROSITE" id="PS00372">
    <property type="entry name" value="PTS_EIIA_TYPE_2_HIS"/>
    <property type="match status" value="1"/>
</dbReference>
<feature type="domain" description="PTS EIIB type-2" evidence="7">
    <location>
        <begin position="432"/>
        <end position="521"/>
    </location>
</feature>
<dbReference type="Proteomes" id="UP000440004">
    <property type="component" value="Unassembled WGS sequence"/>
</dbReference>
<sequence length="671" mass="76741">MNKTADTRLEKLLNLLITNDTPITIDKLSLNLGVSNRCVRNDLEKLELYLTNLKEDVRLIKKPRVGIWIEYSKDGLKKLKSIRNISDIYIEPYSSEERRRFIIKKLVQSTEPISMQFLADELFVSRVTIHKDLNCVEEWFQKYSLTLVKKQNYGIEIQGDEKNWRKAAIDLLVDLKKGQEIKDILSQSLEYLPNSRLNQHDINHIKELIPHIEILTIEKIITEAEKKLKYTLSDEAFTGLLIHIAISIERLKQAKDIKMDSKWLKDLKTHDEYEIASTIGLQLGKELHITIPESEIGYITLHILGAQLLEPVDIGDNKDTLIKNIEPEIISLTKDIIQLTGNILSVSLQNDNNLLVGLALHLRTTVKRLQYGLSMRNPLLGNIKENFPSIFGASWATSIIFEKHFGIRITEEEIGYIALHIGAALERLNEKTKAIVVCATGVGTSQLVVSRLEKRIKDLEIVGVSSYHDIQKYDTTEFDIIISTIPMRHDLKPVVKINVFVDDQDISAINTYIKNFNYASKFGNTIKNNHNHIFSKDLIYTNCVYKDKKDLIKNIGQNLLDKGYIKKSFIQTAIKREQITSTAVGKGVAIPHGKESLVITPVIAVAILQNPIDWGDELVDIVFFLALQFENAQDTKSFFKKFYSLLDNHAKLEEIRSTNNKEDLYQLLIDI</sequence>
<dbReference type="InterPro" id="IPR036634">
    <property type="entry name" value="PRD_sf"/>
</dbReference>
<dbReference type="CDD" id="cd00211">
    <property type="entry name" value="PTS_IIA_fru"/>
    <property type="match status" value="1"/>
</dbReference>
<dbReference type="SUPFAM" id="SSF55804">
    <property type="entry name" value="Phoshotransferase/anion transport protein"/>
    <property type="match status" value="1"/>
</dbReference>
<dbReference type="Gene3D" id="1.10.10.10">
    <property type="entry name" value="Winged helix-like DNA-binding domain superfamily/Winged helix DNA-binding domain"/>
    <property type="match status" value="2"/>
</dbReference>
<evidence type="ECO:0000256" key="4">
    <source>
        <dbReference type="ARBA" id="ARBA00023125"/>
    </source>
</evidence>
<name>A0A6A7K848_9FIRM</name>
<evidence type="ECO:0000259" key="7">
    <source>
        <dbReference type="PROSITE" id="PS51099"/>
    </source>
</evidence>
<dbReference type="CDD" id="cd05568">
    <property type="entry name" value="PTS_IIB_bgl_like"/>
    <property type="match status" value="1"/>
</dbReference>
<evidence type="ECO:0000313" key="9">
    <source>
        <dbReference type="EMBL" id="MPW25669.1"/>
    </source>
</evidence>
<dbReference type="PROSITE" id="PS51099">
    <property type="entry name" value="PTS_EIIB_TYPE_2"/>
    <property type="match status" value="1"/>
</dbReference>
<dbReference type="InterPro" id="IPR036388">
    <property type="entry name" value="WH-like_DNA-bd_sf"/>
</dbReference>
<dbReference type="Pfam" id="PF08279">
    <property type="entry name" value="HTH_11"/>
    <property type="match status" value="2"/>
</dbReference>
<protein>
    <submittedName>
        <fullName evidence="9">PRD domain-containing protein</fullName>
    </submittedName>
</protein>
<dbReference type="GO" id="GO:0009401">
    <property type="term" value="P:phosphoenolpyruvate-dependent sugar phosphotransferase system"/>
    <property type="evidence" value="ECO:0007669"/>
    <property type="project" value="InterPro"/>
</dbReference>
<dbReference type="PANTHER" id="PTHR30185:SF18">
    <property type="entry name" value="TRANSCRIPTIONAL REGULATOR MTLR"/>
    <property type="match status" value="1"/>
</dbReference>
<dbReference type="Gene3D" id="3.40.50.2300">
    <property type="match status" value="1"/>
</dbReference>
<accession>A0A6A7K848</accession>
<dbReference type="Pfam" id="PF02302">
    <property type="entry name" value="PTS_IIB"/>
    <property type="match status" value="1"/>
</dbReference>
<dbReference type="SUPFAM" id="SSF52794">
    <property type="entry name" value="PTS system IIB component-like"/>
    <property type="match status" value="1"/>
</dbReference>
<dbReference type="PROSITE" id="PS51094">
    <property type="entry name" value="PTS_EIIA_TYPE_2"/>
    <property type="match status" value="1"/>
</dbReference>
<feature type="domain" description="PRD" evidence="8">
    <location>
        <begin position="208"/>
        <end position="313"/>
    </location>
</feature>
<dbReference type="AlphaFoldDB" id="A0A6A7K848"/>
<evidence type="ECO:0000256" key="2">
    <source>
        <dbReference type="ARBA" id="ARBA00022737"/>
    </source>
</evidence>
<dbReference type="InterPro" id="IPR013011">
    <property type="entry name" value="PTS_EIIB_2"/>
</dbReference>
<feature type="domain" description="PTS EIIA type-2" evidence="6">
    <location>
        <begin position="532"/>
        <end position="671"/>
    </location>
</feature>
<dbReference type="InterPro" id="IPR036095">
    <property type="entry name" value="PTS_EIIB-like_sf"/>
</dbReference>
<proteinExistence type="predicted"/>
<keyword evidence="3" id="KW-0805">Transcription regulation</keyword>
<dbReference type="Gene3D" id="3.40.930.10">
    <property type="entry name" value="Mannitol-specific EII, Chain A"/>
    <property type="match status" value="1"/>
</dbReference>
<keyword evidence="10" id="KW-1185">Reference proteome</keyword>
<keyword evidence="1" id="KW-0808">Transferase</keyword>
<feature type="domain" description="PRD" evidence="8">
    <location>
        <begin position="324"/>
        <end position="431"/>
    </location>
</feature>
<dbReference type="InterPro" id="IPR013196">
    <property type="entry name" value="HTH_11"/>
</dbReference>
<dbReference type="Gene3D" id="1.10.1790.10">
    <property type="entry name" value="PRD domain"/>
    <property type="match status" value="2"/>
</dbReference>
<dbReference type="PROSITE" id="PS00894">
    <property type="entry name" value="HTH_DEOR_1"/>
    <property type="match status" value="1"/>
</dbReference>
<evidence type="ECO:0000256" key="1">
    <source>
        <dbReference type="ARBA" id="ARBA00022679"/>
    </source>
</evidence>
<keyword evidence="2" id="KW-0677">Repeat</keyword>
<organism evidence="9 10">
    <name type="scientific">Alkalibaculum sporogenes</name>
    <dbReference type="NCBI Taxonomy" id="2655001"/>
    <lineage>
        <taxon>Bacteria</taxon>
        <taxon>Bacillati</taxon>
        <taxon>Bacillota</taxon>
        <taxon>Clostridia</taxon>
        <taxon>Eubacteriales</taxon>
        <taxon>Eubacteriaceae</taxon>
        <taxon>Alkalibaculum</taxon>
    </lineage>
</organism>
<gene>
    <name evidence="9" type="ORF">GC105_07685</name>
</gene>
<dbReference type="RefSeq" id="WP_152803356.1">
    <property type="nucleotide sequence ID" value="NZ_WHNX01000009.1"/>
</dbReference>
<dbReference type="PANTHER" id="PTHR30185">
    <property type="entry name" value="CRYPTIC BETA-GLUCOSIDE BGL OPERON ANTITERMINATOR"/>
    <property type="match status" value="1"/>
</dbReference>
<evidence type="ECO:0000259" key="6">
    <source>
        <dbReference type="PROSITE" id="PS51094"/>
    </source>
</evidence>
<dbReference type="Pfam" id="PF00359">
    <property type="entry name" value="PTS_EIIA_2"/>
    <property type="match status" value="1"/>
</dbReference>
<keyword evidence="4" id="KW-0238">DNA-binding</keyword>
<dbReference type="SUPFAM" id="SSF46785">
    <property type="entry name" value="Winged helix' DNA-binding domain"/>
    <property type="match status" value="2"/>
</dbReference>
<reference evidence="9 10" key="1">
    <citation type="submission" date="2019-10" db="EMBL/GenBank/DDBJ databases">
        <title>Alkalibaculum tamaniensis sp.nov., a new alkaliphilic acetogen, isolated on methoxylated aromatics from a mud volcano.</title>
        <authorList>
            <person name="Khomyakova M.A."/>
            <person name="Merkel A.Y."/>
            <person name="Bonch-Osmolovskaya E.A."/>
            <person name="Slobodkin A.I."/>
        </authorList>
    </citation>
    <scope>NUCLEOTIDE SEQUENCE [LARGE SCALE GENOMIC DNA]</scope>
    <source>
        <strain evidence="9 10">M08DMB</strain>
    </source>
</reference>